<sequence>MITVTTTLDARRRLHLPKDLAAATGLETGLVVLGVGAEPGELIVSTPAAALARLRRAVSSALTLTGGPSTLSAALAARPGRTPAAPLAGGPATAALPADGPIMADTAVVTAVLDGAPGAEHLVALLPRLLLAEAVADDLLHTVLDAGLPLQADGPGCSFTSIMDTLTALGVAESGRDGAWASVRVIEYELTKAGVPTLAERTTLAVAAARGLPALLAGPIPLPDTIAVTAYDYRTLTGPDTTPGFAAAAPQGIDEPGAPGADA</sequence>
<dbReference type="PROSITE" id="PS51740">
    <property type="entry name" value="SPOVT_ABRB"/>
    <property type="match status" value="1"/>
</dbReference>
<gene>
    <name evidence="4" type="ORF">Acy02nite_89950</name>
</gene>
<proteinExistence type="predicted"/>
<organism evidence="4 5">
    <name type="scientific">Actinoplanes cyaneus</name>
    <dbReference type="NCBI Taxonomy" id="52696"/>
    <lineage>
        <taxon>Bacteria</taxon>
        <taxon>Bacillati</taxon>
        <taxon>Actinomycetota</taxon>
        <taxon>Actinomycetes</taxon>
        <taxon>Micromonosporales</taxon>
        <taxon>Micromonosporaceae</taxon>
        <taxon>Actinoplanes</taxon>
    </lineage>
</organism>
<evidence type="ECO:0000313" key="5">
    <source>
        <dbReference type="Proteomes" id="UP000619479"/>
    </source>
</evidence>
<dbReference type="InterPro" id="IPR007159">
    <property type="entry name" value="SpoVT-AbrB_dom"/>
</dbReference>
<dbReference type="AlphaFoldDB" id="A0A919IS25"/>
<name>A0A919IS25_9ACTN</name>
<evidence type="ECO:0000256" key="1">
    <source>
        <dbReference type="PROSITE-ProRule" id="PRU01076"/>
    </source>
</evidence>
<accession>A0A919IS25</accession>
<evidence type="ECO:0000259" key="3">
    <source>
        <dbReference type="PROSITE" id="PS51740"/>
    </source>
</evidence>
<feature type="domain" description="SpoVT-AbrB" evidence="3">
    <location>
        <begin position="3"/>
        <end position="49"/>
    </location>
</feature>
<protein>
    <recommendedName>
        <fullName evidence="3">SpoVT-AbrB domain-containing protein</fullName>
    </recommendedName>
</protein>
<dbReference type="Proteomes" id="UP000619479">
    <property type="component" value="Unassembled WGS sequence"/>
</dbReference>
<comment type="caution">
    <text evidence="4">The sequence shown here is derived from an EMBL/GenBank/DDBJ whole genome shotgun (WGS) entry which is preliminary data.</text>
</comment>
<keyword evidence="5" id="KW-1185">Reference proteome</keyword>
<feature type="region of interest" description="Disordered" evidence="2">
    <location>
        <begin position="242"/>
        <end position="263"/>
    </location>
</feature>
<dbReference type="EMBL" id="BOMH01000097">
    <property type="protein sequence ID" value="GID71114.1"/>
    <property type="molecule type" value="Genomic_DNA"/>
</dbReference>
<dbReference type="GO" id="GO:0003677">
    <property type="term" value="F:DNA binding"/>
    <property type="evidence" value="ECO:0007669"/>
    <property type="project" value="UniProtKB-UniRule"/>
</dbReference>
<evidence type="ECO:0000256" key="2">
    <source>
        <dbReference type="SAM" id="MobiDB-lite"/>
    </source>
</evidence>
<keyword evidence="1" id="KW-0238">DNA-binding</keyword>
<reference evidence="4" key="1">
    <citation type="submission" date="2021-01" db="EMBL/GenBank/DDBJ databases">
        <title>Whole genome shotgun sequence of Actinoplanes cyaneus NBRC 14990.</title>
        <authorList>
            <person name="Komaki H."/>
            <person name="Tamura T."/>
        </authorList>
    </citation>
    <scope>NUCLEOTIDE SEQUENCE</scope>
    <source>
        <strain evidence="4">NBRC 14990</strain>
    </source>
</reference>
<evidence type="ECO:0000313" key="4">
    <source>
        <dbReference type="EMBL" id="GID71114.1"/>
    </source>
</evidence>